<protein>
    <recommendedName>
        <fullName evidence="4">O-antigen ligase</fullName>
    </recommendedName>
</protein>
<dbReference type="Proteomes" id="UP000198418">
    <property type="component" value="Unassembled WGS sequence"/>
</dbReference>
<feature type="transmembrane region" description="Helical" evidence="1">
    <location>
        <begin position="61"/>
        <end position="79"/>
    </location>
</feature>
<dbReference type="PANTHER" id="PTHR37422">
    <property type="entry name" value="TEICHURONIC ACID BIOSYNTHESIS PROTEIN TUAE"/>
    <property type="match status" value="1"/>
</dbReference>
<feature type="transmembrane region" description="Helical" evidence="1">
    <location>
        <begin position="200"/>
        <end position="217"/>
    </location>
</feature>
<reference evidence="3" key="1">
    <citation type="submission" date="2017-06" db="EMBL/GenBank/DDBJ databases">
        <authorList>
            <person name="Varghese N."/>
            <person name="Submissions S."/>
        </authorList>
    </citation>
    <scope>NUCLEOTIDE SEQUENCE [LARGE SCALE GENOMIC DNA]</scope>
    <source>
        <strain evidence="3">DSM 137</strain>
    </source>
</reference>
<feature type="transmembrane region" description="Helical" evidence="1">
    <location>
        <begin position="224"/>
        <end position="248"/>
    </location>
</feature>
<keyword evidence="1" id="KW-0812">Transmembrane</keyword>
<evidence type="ECO:0000256" key="1">
    <source>
        <dbReference type="SAM" id="Phobius"/>
    </source>
</evidence>
<evidence type="ECO:0000313" key="3">
    <source>
        <dbReference type="Proteomes" id="UP000198418"/>
    </source>
</evidence>
<accession>A0A212QNP4</accession>
<feature type="transmembrane region" description="Helical" evidence="1">
    <location>
        <begin position="91"/>
        <end position="110"/>
    </location>
</feature>
<proteinExistence type="predicted"/>
<name>A0A212QNP4_RHOAC</name>
<dbReference type="AlphaFoldDB" id="A0A212QNP4"/>
<keyword evidence="3" id="KW-1185">Reference proteome</keyword>
<dbReference type="InterPro" id="IPR051533">
    <property type="entry name" value="WaaL-like"/>
</dbReference>
<dbReference type="OrthoDB" id="264250at2"/>
<feature type="transmembrane region" description="Helical" evidence="1">
    <location>
        <begin position="388"/>
        <end position="417"/>
    </location>
</feature>
<organism evidence="2 3">
    <name type="scientific">Rhodoblastus acidophilus</name>
    <name type="common">Rhodopseudomonas acidophila</name>
    <dbReference type="NCBI Taxonomy" id="1074"/>
    <lineage>
        <taxon>Bacteria</taxon>
        <taxon>Pseudomonadati</taxon>
        <taxon>Pseudomonadota</taxon>
        <taxon>Alphaproteobacteria</taxon>
        <taxon>Hyphomicrobiales</taxon>
        <taxon>Rhodoblastaceae</taxon>
        <taxon>Rhodoblastus</taxon>
    </lineage>
</organism>
<keyword evidence="1" id="KW-1133">Transmembrane helix</keyword>
<evidence type="ECO:0008006" key="4">
    <source>
        <dbReference type="Google" id="ProtNLM"/>
    </source>
</evidence>
<dbReference type="PANTHER" id="PTHR37422:SF13">
    <property type="entry name" value="LIPOPOLYSACCHARIDE BIOSYNTHESIS PROTEIN PA4999-RELATED"/>
    <property type="match status" value="1"/>
</dbReference>
<sequence length="437" mass="47220">MNASRSLAPEAPLAAAWPAPARSRSDAEAGPRRLMVNALVLMGLVIPGWEAQVHVAGAKMTAGRLGVTLLVIPALVLLFRRGRRLMAADLAALLTALWMIGAAASVGGFGELASPAAESLQFLFGYLVGRAFYFAPATLDAFMRILLGLTFAMVAIAIAERLTNRWLAHDAAAALFGGSALTPVSRDGAIRATATLDHPIQFGVFCALVNALVLLWARNGAQRAALSLLCLVGCLTSQSSAALMAFALGSAAYAYDRLLPNLTARWRLFWGLVGAALCVLFVLVEHPIGWIVSHLTLDPESGFFRMIIWDRALAKIDENPLTGYAFNLLNDPILDSTVDCVWLVEALRYGAPAILLLAWANIAAVWPARRRGFEDDDAAAVTDRRLNLGFAIVLLLFMFSSITVHFWNYMWIFWALCIGIKASLRERLIARAPPPPA</sequence>
<gene>
    <name evidence="2" type="ORF">SAMN06265338_101934</name>
</gene>
<evidence type="ECO:0000313" key="2">
    <source>
        <dbReference type="EMBL" id="SNB60841.1"/>
    </source>
</evidence>
<dbReference type="RefSeq" id="WP_104469649.1">
    <property type="nucleotide sequence ID" value="NZ_FYDG01000001.1"/>
</dbReference>
<dbReference type="EMBL" id="FYDG01000001">
    <property type="protein sequence ID" value="SNB60841.1"/>
    <property type="molecule type" value="Genomic_DNA"/>
</dbReference>
<feature type="transmembrane region" description="Helical" evidence="1">
    <location>
        <begin position="141"/>
        <end position="159"/>
    </location>
</feature>
<keyword evidence="1" id="KW-0472">Membrane</keyword>
<feature type="transmembrane region" description="Helical" evidence="1">
    <location>
        <begin position="268"/>
        <end position="284"/>
    </location>
</feature>
<feature type="transmembrane region" description="Helical" evidence="1">
    <location>
        <begin position="349"/>
        <end position="368"/>
    </location>
</feature>
<feature type="transmembrane region" description="Helical" evidence="1">
    <location>
        <begin position="34"/>
        <end position="49"/>
    </location>
</feature>